<reference evidence="2 3" key="2">
    <citation type="journal article" date="2017" name="Antonie Van Leeuwenhoek">
        <title>Rhizobium rhizosphaerae sp. nov., a novel species isolated from rice rhizosphere.</title>
        <authorList>
            <person name="Zhao J.J."/>
            <person name="Zhang J."/>
            <person name="Zhang R.J."/>
            <person name="Zhang C.W."/>
            <person name="Yin H.Q."/>
            <person name="Zhang X.X."/>
        </authorList>
    </citation>
    <scope>NUCLEOTIDE SEQUENCE [LARGE SCALE GENOMIC DNA]</scope>
    <source>
        <strain evidence="2 3">ACAM 611</strain>
    </source>
</reference>
<evidence type="ECO:0000313" key="2">
    <source>
        <dbReference type="EMBL" id="GAB55535.1"/>
    </source>
</evidence>
<keyword evidence="1" id="KW-0472">Membrane</keyword>
<evidence type="ECO:0008006" key="4">
    <source>
        <dbReference type="Google" id="ProtNLM"/>
    </source>
</evidence>
<dbReference type="EMBL" id="BAET01000013">
    <property type="protein sequence ID" value="GAB55535.1"/>
    <property type="molecule type" value="Genomic_DNA"/>
</dbReference>
<name>H5TB58_9ALTE</name>
<keyword evidence="3" id="KW-1185">Reference proteome</keyword>
<feature type="transmembrane region" description="Helical" evidence="1">
    <location>
        <begin position="6"/>
        <end position="22"/>
    </location>
</feature>
<dbReference type="OrthoDB" id="5959530at2"/>
<proteinExistence type="predicted"/>
<organism evidence="2 3">
    <name type="scientific">Glaciecola punicea ACAM 611</name>
    <dbReference type="NCBI Taxonomy" id="1121923"/>
    <lineage>
        <taxon>Bacteria</taxon>
        <taxon>Pseudomonadati</taxon>
        <taxon>Pseudomonadota</taxon>
        <taxon>Gammaproteobacteria</taxon>
        <taxon>Alteromonadales</taxon>
        <taxon>Alteromonadaceae</taxon>
        <taxon>Glaciecola</taxon>
    </lineage>
</organism>
<dbReference type="eggNOG" id="ENOG50333AT">
    <property type="taxonomic scope" value="Bacteria"/>
</dbReference>
<sequence length="107" mass="12508">MDLANIIILLVLVVVVVQFWRLRSIAEFMVQYSNQYCNKHRLQYISLARTNTSFRFYKGRLDWQLSYQLEFSSDGQLEYAGTIVSHGKHVISVELPPYRIVSDEAGY</sequence>
<evidence type="ECO:0000313" key="3">
    <source>
        <dbReference type="Proteomes" id="UP000053586"/>
    </source>
</evidence>
<evidence type="ECO:0000256" key="1">
    <source>
        <dbReference type="SAM" id="Phobius"/>
    </source>
</evidence>
<reference evidence="2 3" key="1">
    <citation type="journal article" date="2012" name="J. Bacteriol.">
        <title>Genome sequence of proteorhodopsin-containing sea ice bacterium Glaciecola punicea ACAM 611T.</title>
        <authorList>
            <person name="Qin Q.-L."/>
            <person name="Xie B.-B."/>
            <person name="Shu Y.-L."/>
            <person name="Rong J.-C."/>
            <person name="Zhao D.-L."/>
            <person name="Zhang X.-Y."/>
            <person name="Chen X.-L."/>
            <person name="Zhou B.-C."/>
            <person name="Zhanga Y.-Z."/>
        </authorList>
    </citation>
    <scope>NUCLEOTIDE SEQUENCE [LARGE SCALE GENOMIC DNA]</scope>
    <source>
        <strain evidence="2 3">ACAM 611</strain>
    </source>
</reference>
<dbReference type="InterPro" id="IPR021732">
    <property type="entry name" value="DUF3301"/>
</dbReference>
<dbReference type="Pfam" id="PF11743">
    <property type="entry name" value="DUF3301"/>
    <property type="match status" value="1"/>
</dbReference>
<dbReference type="AlphaFoldDB" id="H5TB58"/>
<dbReference type="STRING" id="56804.BAE46_05915"/>
<gene>
    <name evidence="2" type="ORF">GPUN_1411</name>
</gene>
<comment type="caution">
    <text evidence="2">The sequence shown here is derived from an EMBL/GenBank/DDBJ whole genome shotgun (WGS) entry which is preliminary data.</text>
</comment>
<dbReference type="Proteomes" id="UP000053586">
    <property type="component" value="Unassembled WGS sequence"/>
</dbReference>
<accession>H5TB58</accession>
<protein>
    <recommendedName>
        <fullName evidence="4">DUF3301 domain-containing protein</fullName>
    </recommendedName>
</protein>
<keyword evidence="1" id="KW-0812">Transmembrane</keyword>
<dbReference type="RefSeq" id="WP_006004719.1">
    <property type="nucleotide sequence ID" value="NZ_BAET01000013.1"/>
</dbReference>
<keyword evidence="1" id="KW-1133">Transmembrane helix</keyword>